<accession>A0A952FSB3</accession>
<proteinExistence type="predicted"/>
<evidence type="ECO:0000313" key="1">
    <source>
        <dbReference type="EMBL" id="MBW8727396.1"/>
    </source>
</evidence>
<comment type="caution">
    <text evidence="1">The sequence shown here is derived from an EMBL/GenBank/DDBJ whole genome shotgun (WGS) entry which is preliminary data.</text>
</comment>
<organism evidence="1 2">
    <name type="scientific">Inquilinus limosus</name>
    <dbReference type="NCBI Taxonomy" id="171674"/>
    <lineage>
        <taxon>Bacteria</taxon>
        <taxon>Pseudomonadati</taxon>
        <taxon>Pseudomonadota</taxon>
        <taxon>Alphaproteobacteria</taxon>
        <taxon>Rhodospirillales</taxon>
        <taxon>Rhodospirillaceae</taxon>
        <taxon>Inquilinus</taxon>
    </lineage>
</organism>
<dbReference type="Proteomes" id="UP000700706">
    <property type="component" value="Unassembled WGS sequence"/>
</dbReference>
<dbReference type="AlphaFoldDB" id="A0A952FSB3"/>
<name>A0A952FSB3_9PROT</name>
<dbReference type="EMBL" id="JAEKLZ010000274">
    <property type="protein sequence ID" value="MBW8727396.1"/>
    <property type="molecule type" value="Genomic_DNA"/>
</dbReference>
<protein>
    <submittedName>
        <fullName evidence="1">Uncharacterized protein</fullName>
    </submittedName>
</protein>
<gene>
    <name evidence="1" type="ORF">JF625_19885</name>
</gene>
<reference evidence="1" key="1">
    <citation type="submission" date="2020-06" db="EMBL/GenBank/DDBJ databases">
        <title>Stable isotope informed genome-resolved metagenomics uncovers potential trophic interactions in rhizosphere soil.</title>
        <authorList>
            <person name="Starr E.P."/>
            <person name="Shi S."/>
            <person name="Blazewicz S.J."/>
            <person name="Koch B.J."/>
            <person name="Probst A.J."/>
            <person name="Hungate B.A."/>
            <person name="Pett-Ridge J."/>
            <person name="Firestone M.K."/>
            <person name="Banfield J.F."/>
        </authorList>
    </citation>
    <scope>NUCLEOTIDE SEQUENCE</scope>
    <source>
        <strain evidence="1">YM_69_17</strain>
    </source>
</reference>
<evidence type="ECO:0000313" key="2">
    <source>
        <dbReference type="Proteomes" id="UP000700706"/>
    </source>
</evidence>
<sequence length="298" mass="33060">MPAAPRFFVYLPQGDRKPWRECIAACERFGPTATELPERFAPEDVLITWSPFRLSKRWAAVRDVRAAGGRAVILENGWLAPPGGVRHYQFALDGWNGTGRFADGGPSRWAGWGMPLQDWQRQGGHVLVLGQKAQSIGDARRMPPGWAQSLRLPTRRPVLRRMPGAARPLAEDLRGAWCTVTWTSTAAIQGLVAGIPAFHCGPNTLCPELSKFGLDVEAPIYPDRLPVFERLAWCQWSPAEIATGEPLGRLLDLPHDGTPVRIEEPAVVRPHYTLLGRMRDLALRLPGGHPVRRRLGMS</sequence>